<dbReference type="PROSITE" id="PS50109">
    <property type="entry name" value="HIS_KIN"/>
    <property type="match status" value="1"/>
</dbReference>
<feature type="domain" description="Response regulatory" evidence="15">
    <location>
        <begin position="619"/>
        <end position="739"/>
    </location>
</feature>
<dbReference type="CDD" id="cd00082">
    <property type="entry name" value="HisKA"/>
    <property type="match status" value="1"/>
</dbReference>
<dbReference type="CDD" id="cd16922">
    <property type="entry name" value="HATPase_EvgS-ArcB-TorS-like"/>
    <property type="match status" value="1"/>
</dbReference>
<keyword evidence="13" id="KW-0812">Transmembrane</keyword>
<dbReference type="GO" id="GO:0005524">
    <property type="term" value="F:ATP binding"/>
    <property type="evidence" value="ECO:0007669"/>
    <property type="project" value="UniProtKB-KW"/>
</dbReference>
<protein>
    <recommendedName>
        <fullName evidence="10">Sensory/regulatory protein RpfC</fullName>
        <ecNumber evidence="2">2.7.13.3</ecNumber>
    </recommendedName>
</protein>
<keyword evidence="7" id="KW-0067">ATP-binding</keyword>
<dbReference type="Pfam" id="PF02518">
    <property type="entry name" value="HATPase_c"/>
    <property type="match status" value="1"/>
</dbReference>
<dbReference type="AlphaFoldDB" id="A0A2K8U770"/>
<dbReference type="FunFam" id="3.30.565.10:FF:000010">
    <property type="entry name" value="Sensor histidine kinase RcsC"/>
    <property type="match status" value="1"/>
</dbReference>
<evidence type="ECO:0000313" key="17">
    <source>
        <dbReference type="Proteomes" id="UP000232638"/>
    </source>
</evidence>
<evidence type="ECO:0000256" key="6">
    <source>
        <dbReference type="ARBA" id="ARBA00022777"/>
    </source>
</evidence>
<dbReference type="PANTHER" id="PTHR45339">
    <property type="entry name" value="HYBRID SIGNAL TRANSDUCTION HISTIDINE KINASE J"/>
    <property type="match status" value="1"/>
</dbReference>
<dbReference type="InterPro" id="IPR005467">
    <property type="entry name" value="His_kinase_dom"/>
</dbReference>
<name>A0A2K8U770_9GAMM</name>
<gene>
    <name evidence="16" type="ORF">THSYN_11020</name>
</gene>
<feature type="transmembrane region" description="Helical" evidence="13">
    <location>
        <begin position="297"/>
        <end position="318"/>
    </location>
</feature>
<evidence type="ECO:0000256" key="5">
    <source>
        <dbReference type="ARBA" id="ARBA00022741"/>
    </source>
</evidence>
<dbReference type="Gene3D" id="3.30.565.10">
    <property type="entry name" value="Histidine kinase-like ATPase, C-terminal domain"/>
    <property type="match status" value="1"/>
</dbReference>
<comment type="caution">
    <text evidence="11">Lacks conserved residue(s) required for the propagation of feature annotation.</text>
</comment>
<evidence type="ECO:0000256" key="7">
    <source>
        <dbReference type="ARBA" id="ARBA00022840"/>
    </source>
</evidence>
<evidence type="ECO:0000256" key="8">
    <source>
        <dbReference type="ARBA" id="ARBA00023012"/>
    </source>
</evidence>
<keyword evidence="13" id="KW-0472">Membrane</keyword>
<dbReference type="Pfam" id="PF00512">
    <property type="entry name" value="HisKA"/>
    <property type="match status" value="1"/>
</dbReference>
<feature type="transmembrane region" description="Helical" evidence="13">
    <location>
        <begin position="21"/>
        <end position="41"/>
    </location>
</feature>
<dbReference type="Gene3D" id="3.40.50.2300">
    <property type="match status" value="1"/>
</dbReference>
<keyword evidence="4" id="KW-0808">Transferase</keyword>
<dbReference type="InterPro" id="IPR036097">
    <property type="entry name" value="HisK_dim/P_sf"/>
</dbReference>
<reference evidence="16 17" key="1">
    <citation type="submission" date="2017-03" db="EMBL/GenBank/DDBJ databases">
        <title>Complete genome sequence of Candidatus 'Thiodictyon syntrophicum' sp. nov. strain Cad16T, a photolithoautotroph purple sulfur bacterium isolated from an alpine meromictic lake.</title>
        <authorList>
            <person name="Luedin S.M."/>
            <person name="Pothier J.F."/>
            <person name="Danza F."/>
            <person name="Storelli N."/>
            <person name="Wittwer M."/>
            <person name="Tonolla M."/>
        </authorList>
    </citation>
    <scope>NUCLEOTIDE SEQUENCE [LARGE SCALE GENOMIC DNA]</scope>
    <source>
        <strain evidence="16 17">Cad16T</strain>
    </source>
</reference>
<evidence type="ECO:0000313" key="16">
    <source>
        <dbReference type="EMBL" id="AUB81432.1"/>
    </source>
</evidence>
<dbReference type="SMART" id="SM00387">
    <property type="entry name" value="HATPase_c"/>
    <property type="match status" value="1"/>
</dbReference>
<dbReference type="PRINTS" id="PR00344">
    <property type="entry name" value="BCTRLSENSOR"/>
</dbReference>
<comment type="catalytic activity">
    <reaction evidence="1">
        <text>ATP + protein L-histidine = ADP + protein N-phospho-L-histidine.</text>
        <dbReference type="EC" id="2.7.13.3"/>
    </reaction>
</comment>
<keyword evidence="8" id="KW-0902">Two-component regulatory system</keyword>
<keyword evidence="6" id="KW-0418">Kinase</keyword>
<feature type="domain" description="Histidine kinase" evidence="14">
    <location>
        <begin position="382"/>
        <end position="603"/>
    </location>
</feature>
<keyword evidence="17" id="KW-1185">Reference proteome</keyword>
<dbReference type="PANTHER" id="PTHR45339:SF5">
    <property type="entry name" value="HISTIDINE KINASE"/>
    <property type="match status" value="1"/>
</dbReference>
<dbReference type="InterPro" id="IPR003661">
    <property type="entry name" value="HisK_dim/P_dom"/>
</dbReference>
<evidence type="ECO:0000256" key="1">
    <source>
        <dbReference type="ARBA" id="ARBA00000085"/>
    </source>
</evidence>
<evidence type="ECO:0000256" key="3">
    <source>
        <dbReference type="ARBA" id="ARBA00022553"/>
    </source>
</evidence>
<evidence type="ECO:0000256" key="9">
    <source>
        <dbReference type="ARBA" id="ARBA00064003"/>
    </source>
</evidence>
<dbReference type="KEGG" id="tsy:THSYN_11020"/>
<dbReference type="SUPFAM" id="SSF55874">
    <property type="entry name" value="ATPase domain of HSP90 chaperone/DNA topoisomerase II/histidine kinase"/>
    <property type="match status" value="1"/>
</dbReference>
<dbReference type="SMART" id="SM00388">
    <property type="entry name" value="HisKA"/>
    <property type="match status" value="1"/>
</dbReference>
<feature type="modified residue" description="4-aspartylphosphate" evidence="11">
    <location>
        <position position="828"/>
    </location>
</feature>
<accession>A0A2K8U770</accession>
<keyword evidence="5" id="KW-0547">Nucleotide-binding</keyword>
<dbReference type="InterPro" id="IPR011006">
    <property type="entry name" value="CheY-like_superfamily"/>
</dbReference>
<dbReference type="PROSITE" id="PS50110">
    <property type="entry name" value="RESPONSE_REGULATORY"/>
    <property type="match status" value="2"/>
</dbReference>
<dbReference type="SUPFAM" id="SSF47384">
    <property type="entry name" value="Homodimeric domain of signal transducing histidine kinase"/>
    <property type="match status" value="1"/>
</dbReference>
<sequence>MHEPKPRGALRAIAPRYGLPTILISVVLTLYVGFLLVANYWSATSLRQTMEQQRRLESGRRVAALQYFFSERRDDLANLALSREVAGFFENRALGMSMRYGLKQSLVPIGARFAQLIDRKRIGTKPIYQRLVLLDETGEVLVDEPSQGEATLLDRPWKEFLNPAHRGGEILVLDGGRTLAVSLAHEFKGVYAGQLLALLDAGLVTREVLNVDRGADDTYVATIAGGHLHGIGGQLAPGLASLTPPAGVKDGQLFEFRDGPAGDGEHMVALARLLSGTEFVVIDVMSTAQLRGRLEPWHLFLGMASLAVVVLLGVFLILRLNLRAVALQAHLRESALREKAVQEKNLELEQEIGERRRVESELRDAKEAAEAANRAKSEFLANMSHEIRNPMIGVVGMANLLAETRLDQEQREYVTVVLHSADALLSVIDDILDYSKVEAGKLTLDETDFSLRTLIEELADMFAYKADGRGLGFACICERGVPDWLHADPGRLRQVLINLIGNAIKFTEQGEVEVRVAVQTGPHGGARLHFAVRDSGIGIAADRLGLLFRSFYQVDTSFTRRYGGTGLGLAISRRLVELMGGEIGVDSREGEGSCFWFELPAVPVAAGEVPLPPWSRVPRALLMDTLAIGRAALTETLAHLGVSVLATADTEGAMDELLLAEDRDDPYDLALIVLRQPGGEGDRLFDLVPHQPWRVPLRVLALVPQGRRRDLTLAESSPVRVLTLPVHRAALLEALDERPRPALMPTPAAPVVDAAPRPVAAAVELPPAAAPDASAPRRCILLVEDNKISQKVATAMLDKLGYQVEAVDNGVLALGAVEQRHYHLVLMDIQMPEMDGLEATRRIRAAEAAGHLRYESPLGHLPIVAMTAHALASDRQLCLESGMDDVITKPVKRQVLIETLTRVLNGEAAGAADDGRT</sequence>
<evidence type="ECO:0000256" key="11">
    <source>
        <dbReference type="PROSITE-ProRule" id="PRU00169"/>
    </source>
</evidence>
<keyword evidence="13" id="KW-1133">Transmembrane helix</keyword>
<dbReference type="EC" id="2.7.13.3" evidence="2"/>
<dbReference type="InterPro" id="IPR001789">
    <property type="entry name" value="Sig_transdc_resp-reg_receiver"/>
</dbReference>
<dbReference type="GO" id="GO:0000155">
    <property type="term" value="F:phosphorelay sensor kinase activity"/>
    <property type="evidence" value="ECO:0007669"/>
    <property type="project" value="InterPro"/>
</dbReference>
<dbReference type="Pfam" id="PF00072">
    <property type="entry name" value="Response_reg"/>
    <property type="match status" value="1"/>
</dbReference>
<evidence type="ECO:0000256" key="10">
    <source>
        <dbReference type="ARBA" id="ARBA00068150"/>
    </source>
</evidence>
<organism evidence="16 17">
    <name type="scientific">Candidatus Thiodictyon syntrophicum</name>
    <dbReference type="NCBI Taxonomy" id="1166950"/>
    <lineage>
        <taxon>Bacteria</taxon>
        <taxon>Pseudomonadati</taxon>
        <taxon>Pseudomonadota</taxon>
        <taxon>Gammaproteobacteria</taxon>
        <taxon>Chromatiales</taxon>
        <taxon>Chromatiaceae</taxon>
        <taxon>Thiodictyon</taxon>
    </lineage>
</organism>
<feature type="coiled-coil region" evidence="12">
    <location>
        <begin position="331"/>
        <end position="382"/>
    </location>
</feature>
<keyword evidence="3 11" id="KW-0597">Phosphoprotein</keyword>
<evidence type="ECO:0000256" key="13">
    <source>
        <dbReference type="SAM" id="Phobius"/>
    </source>
</evidence>
<dbReference type="InterPro" id="IPR003594">
    <property type="entry name" value="HATPase_dom"/>
</dbReference>
<dbReference type="Gene3D" id="1.10.287.130">
    <property type="match status" value="1"/>
</dbReference>
<dbReference type="Proteomes" id="UP000232638">
    <property type="component" value="Chromosome"/>
</dbReference>
<dbReference type="SMART" id="SM00448">
    <property type="entry name" value="REC"/>
    <property type="match status" value="1"/>
</dbReference>
<keyword evidence="12" id="KW-0175">Coiled coil</keyword>
<dbReference type="RefSeq" id="WP_100919204.1">
    <property type="nucleotide sequence ID" value="NZ_CP020370.1"/>
</dbReference>
<evidence type="ECO:0000256" key="4">
    <source>
        <dbReference type="ARBA" id="ARBA00022679"/>
    </source>
</evidence>
<dbReference type="CDD" id="cd17546">
    <property type="entry name" value="REC_hyHK_CKI1_RcsC-like"/>
    <property type="match status" value="1"/>
</dbReference>
<comment type="subunit">
    <text evidence="9">At low DSF concentrations, interacts with RpfF.</text>
</comment>
<dbReference type="InterPro" id="IPR036890">
    <property type="entry name" value="HATPase_C_sf"/>
</dbReference>
<dbReference type="SUPFAM" id="SSF52172">
    <property type="entry name" value="CheY-like"/>
    <property type="match status" value="2"/>
</dbReference>
<evidence type="ECO:0000259" key="14">
    <source>
        <dbReference type="PROSITE" id="PS50109"/>
    </source>
</evidence>
<dbReference type="FunFam" id="1.10.287.130:FF:000002">
    <property type="entry name" value="Two-component osmosensing histidine kinase"/>
    <property type="match status" value="1"/>
</dbReference>
<dbReference type="InterPro" id="IPR004358">
    <property type="entry name" value="Sig_transdc_His_kin-like_C"/>
</dbReference>
<proteinExistence type="predicted"/>
<dbReference type="EMBL" id="CP020370">
    <property type="protein sequence ID" value="AUB81432.1"/>
    <property type="molecule type" value="Genomic_DNA"/>
</dbReference>
<dbReference type="OrthoDB" id="5563233at2"/>
<evidence type="ECO:0000259" key="15">
    <source>
        <dbReference type="PROSITE" id="PS50110"/>
    </source>
</evidence>
<evidence type="ECO:0000256" key="2">
    <source>
        <dbReference type="ARBA" id="ARBA00012438"/>
    </source>
</evidence>
<evidence type="ECO:0000256" key="12">
    <source>
        <dbReference type="SAM" id="Coils"/>
    </source>
</evidence>
<feature type="domain" description="Response regulatory" evidence="15">
    <location>
        <begin position="779"/>
        <end position="904"/>
    </location>
</feature>